<comment type="caution">
    <text evidence="1">The sequence shown here is derived from an EMBL/GenBank/DDBJ whole genome shotgun (WGS) entry which is preliminary data.</text>
</comment>
<sequence>MFDLKCCGQSPRSLEFIAHPKFNTWRLSNPLPLIVKLRLVRALDLLKVKLPSSWAAAVQSLTHLKYLAISVKEFDFKWISHLQDLQTLDARKFIRTSGALENARMFIRTSGALENDEAKACEYKPILLSMGRRQ</sequence>
<protein>
    <submittedName>
        <fullName evidence="1">Uncharacterized protein</fullName>
    </submittedName>
</protein>
<keyword evidence="2" id="KW-1185">Reference proteome</keyword>
<proteinExistence type="predicted"/>
<dbReference type="AlphaFoldDB" id="A0AAE1SN26"/>
<dbReference type="Proteomes" id="UP001291623">
    <property type="component" value="Unassembled WGS sequence"/>
</dbReference>
<evidence type="ECO:0000313" key="2">
    <source>
        <dbReference type="Proteomes" id="UP001291623"/>
    </source>
</evidence>
<organism evidence="1 2">
    <name type="scientific">Anisodus tanguticus</name>
    <dbReference type="NCBI Taxonomy" id="243964"/>
    <lineage>
        <taxon>Eukaryota</taxon>
        <taxon>Viridiplantae</taxon>
        <taxon>Streptophyta</taxon>
        <taxon>Embryophyta</taxon>
        <taxon>Tracheophyta</taxon>
        <taxon>Spermatophyta</taxon>
        <taxon>Magnoliopsida</taxon>
        <taxon>eudicotyledons</taxon>
        <taxon>Gunneridae</taxon>
        <taxon>Pentapetalae</taxon>
        <taxon>asterids</taxon>
        <taxon>lamiids</taxon>
        <taxon>Solanales</taxon>
        <taxon>Solanaceae</taxon>
        <taxon>Solanoideae</taxon>
        <taxon>Hyoscyameae</taxon>
        <taxon>Anisodus</taxon>
    </lineage>
</organism>
<accession>A0AAE1SN26</accession>
<dbReference type="EMBL" id="JAVYJV010000003">
    <property type="protein sequence ID" value="KAK4374293.1"/>
    <property type="molecule type" value="Genomic_DNA"/>
</dbReference>
<name>A0AAE1SN26_9SOLA</name>
<reference evidence="1" key="1">
    <citation type="submission" date="2023-12" db="EMBL/GenBank/DDBJ databases">
        <title>Genome assembly of Anisodus tanguticus.</title>
        <authorList>
            <person name="Wang Y.-J."/>
        </authorList>
    </citation>
    <scope>NUCLEOTIDE SEQUENCE</scope>
    <source>
        <strain evidence="1">KB-2021</strain>
        <tissue evidence="1">Leaf</tissue>
    </source>
</reference>
<gene>
    <name evidence="1" type="ORF">RND71_004970</name>
</gene>
<evidence type="ECO:0000313" key="1">
    <source>
        <dbReference type="EMBL" id="KAK4374293.1"/>
    </source>
</evidence>